<feature type="compositionally biased region" description="Basic residues" evidence="1">
    <location>
        <begin position="27"/>
        <end position="38"/>
    </location>
</feature>
<keyword evidence="2" id="KW-0812">Transmembrane</keyword>
<keyword evidence="4" id="KW-1185">Reference proteome</keyword>
<dbReference type="RefSeq" id="WP_345372292.1">
    <property type="nucleotide sequence ID" value="NZ_BAABLM010000001.1"/>
</dbReference>
<dbReference type="EMBL" id="BAABLM010000001">
    <property type="protein sequence ID" value="GAA4664913.1"/>
    <property type="molecule type" value="Genomic_DNA"/>
</dbReference>
<dbReference type="Proteomes" id="UP001501295">
    <property type="component" value="Unassembled WGS sequence"/>
</dbReference>
<organism evidence="3 4">
    <name type="scientific">Frondihabitans cladoniiphilus</name>
    <dbReference type="NCBI Taxonomy" id="715785"/>
    <lineage>
        <taxon>Bacteria</taxon>
        <taxon>Bacillati</taxon>
        <taxon>Actinomycetota</taxon>
        <taxon>Actinomycetes</taxon>
        <taxon>Micrococcales</taxon>
        <taxon>Microbacteriaceae</taxon>
        <taxon>Frondihabitans</taxon>
    </lineage>
</organism>
<name>A0ABP8VLT5_9MICO</name>
<accession>A0ABP8VLT5</accession>
<comment type="caution">
    <text evidence="3">The sequence shown here is derived from an EMBL/GenBank/DDBJ whole genome shotgun (WGS) entry which is preliminary data.</text>
</comment>
<feature type="region of interest" description="Disordered" evidence="1">
    <location>
        <begin position="1"/>
        <end position="38"/>
    </location>
</feature>
<keyword evidence="2" id="KW-0472">Membrane</keyword>
<evidence type="ECO:0008006" key="5">
    <source>
        <dbReference type="Google" id="ProtNLM"/>
    </source>
</evidence>
<evidence type="ECO:0000313" key="4">
    <source>
        <dbReference type="Proteomes" id="UP001501295"/>
    </source>
</evidence>
<reference evidence="4" key="1">
    <citation type="journal article" date="2019" name="Int. J. Syst. Evol. Microbiol.">
        <title>The Global Catalogue of Microorganisms (GCM) 10K type strain sequencing project: providing services to taxonomists for standard genome sequencing and annotation.</title>
        <authorList>
            <consortium name="The Broad Institute Genomics Platform"/>
            <consortium name="The Broad Institute Genome Sequencing Center for Infectious Disease"/>
            <person name="Wu L."/>
            <person name="Ma J."/>
        </authorList>
    </citation>
    <scope>NUCLEOTIDE SEQUENCE [LARGE SCALE GENOMIC DNA]</scope>
    <source>
        <strain evidence="4">JCM 18956</strain>
    </source>
</reference>
<proteinExistence type="predicted"/>
<evidence type="ECO:0000313" key="3">
    <source>
        <dbReference type="EMBL" id="GAA4664913.1"/>
    </source>
</evidence>
<keyword evidence="2" id="KW-1133">Transmembrane helix</keyword>
<gene>
    <name evidence="3" type="ORF">GCM10025780_02520</name>
</gene>
<feature type="transmembrane region" description="Helical" evidence="2">
    <location>
        <begin position="44"/>
        <end position="65"/>
    </location>
</feature>
<evidence type="ECO:0000256" key="1">
    <source>
        <dbReference type="SAM" id="MobiDB-lite"/>
    </source>
</evidence>
<sequence length="505" mass="51535">MSRRLVALPPVGGTPAGGTPAGSTPSARRRVRRRRRRLSPGRRVVAAFAALVAVVLAVTGVAASLTPPYGDDSPWMSSRVDDVRQAPTAVGWSVDLARAMLPGVPTRCAGFGVSSSSGSLVLLVGQPPSLGSNAGCSTTTIFQVRSTVALLDTATGVVRWSTNLATAFDAAGGSAAVGSTSLSASAGRAVVEFTLGSRFLLTSLDLESGTAAGRLDLGASNVGVTALFEGGLALFGGSTSREGSTAWTLVDVRHVDRPIWRGVLADQNTPVLTPVAAFAVLSGRSVRIDGTSGRVASFGGGAVPLDSASSAPDGSFVTTELVNAGPVLTAWSADGTSLWNRGGVGSYIGSSRDCTLVSLLGTTDMSCLDSRTGRTRWTADVGTATRASGVPGQTDDSVYAYRSRGDRSSVLVLDGATGAARFTLDLAPLTYIDASARTMAYRVTYTASGTATDVAGFDTRSGVTLWDRPAFSGGDTELWGGHLVHLSGSGRTEQLTNRAGPVLGG</sequence>
<evidence type="ECO:0000256" key="2">
    <source>
        <dbReference type="SAM" id="Phobius"/>
    </source>
</evidence>
<protein>
    <recommendedName>
        <fullName evidence="5">Pyrroloquinoline-quinone binding quinoprotein</fullName>
    </recommendedName>
</protein>